<dbReference type="NCBIfam" id="TIGR01730">
    <property type="entry name" value="RND_mfp"/>
    <property type="match status" value="1"/>
</dbReference>
<evidence type="ECO:0000259" key="5">
    <source>
        <dbReference type="Pfam" id="PF25954"/>
    </source>
</evidence>
<feature type="domain" description="CusB-like barrel-sandwich hybrid" evidence="4">
    <location>
        <begin position="51"/>
        <end position="198"/>
    </location>
</feature>
<dbReference type="Proteomes" id="UP000593892">
    <property type="component" value="Chromosome"/>
</dbReference>
<feature type="domain" description="YknX-like C-terminal permuted SH3-like" evidence="6">
    <location>
        <begin position="294"/>
        <end position="357"/>
    </location>
</feature>
<accession>A0A7S7SH15</accession>
<dbReference type="RefSeq" id="WP_194447087.1">
    <property type="nucleotide sequence ID" value="NZ_CP063849.1"/>
</dbReference>
<evidence type="ECO:0000256" key="2">
    <source>
        <dbReference type="SAM" id="Coils"/>
    </source>
</evidence>
<protein>
    <submittedName>
        <fullName evidence="7">Efflux RND transporter periplasmic adaptor subunit</fullName>
    </submittedName>
</protein>
<dbReference type="Gene3D" id="2.40.30.170">
    <property type="match status" value="1"/>
</dbReference>
<dbReference type="Pfam" id="PF25954">
    <property type="entry name" value="Beta-barrel_RND_2"/>
    <property type="match status" value="1"/>
</dbReference>
<dbReference type="InterPro" id="IPR006143">
    <property type="entry name" value="RND_pump_MFP"/>
</dbReference>
<evidence type="ECO:0000259" key="4">
    <source>
        <dbReference type="Pfam" id="PF25919"/>
    </source>
</evidence>
<organism evidence="7 8">
    <name type="scientific">Paludibaculum fermentans</name>
    <dbReference type="NCBI Taxonomy" id="1473598"/>
    <lineage>
        <taxon>Bacteria</taxon>
        <taxon>Pseudomonadati</taxon>
        <taxon>Acidobacteriota</taxon>
        <taxon>Terriglobia</taxon>
        <taxon>Bryobacterales</taxon>
        <taxon>Bryobacteraceae</taxon>
        <taxon>Paludibaculum</taxon>
    </lineage>
</organism>
<name>A0A7S7SH15_PALFE</name>
<dbReference type="AlphaFoldDB" id="A0A7S7SH15"/>
<dbReference type="EMBL" id="CP063849">
    <property type="protein sequence ID" value="QOY85417.1"/>
    <property type="molecule type" value="Genomic_DNA"/>
</dbReference>
<dbReference type="KEGG" id="pfer:IRI77_21590"/>
<dbReference type="Pfam" id="PF25989">
    <property type="entry name" value="YknX_C"/>
    <property type="match status" value="1"/>
</dbReference>
<dbReference type="Gene3D" id="2.40.420.20">
    <property type="match status" value="1"/>
</dbReference>
<feature type="domain" description="CusB-like beta-barrel" evidence="5">
    <location>
        <begin position="213"/>
        <end position="284"/>
    </location>
</feature>
<sequence>MKRINILTLASLLVSMAAVWAQTSDLVPVVAKPVSQSVELPGEFQPFLSVAVHAKVRGYVEKVLVDRGSFVKQGQPLVELSAPEMKAQIAEAESKVQSAESERLQAEAQLAAAESTAERMAKAAETPGAVAGNEVVLAKKQVDALKALVRAKQQASQAAASAVSAQKDLESYLRIAAPFDGVVTERLVHPGALVGPGSDPVLLSIQQLARLRLVVAVPEQYTGAISNGARVDFKVPAFPERTFAGTVARSAHMLDSATRTMPVELDVANGDASLAPGMYPSVKWPVRRPKPSLFVPKTSVVTTTERTFVVRSNGGRAEWVDVKKGAADGDMVEVMGRLQAGDQVVRRATDEMRDGTPLPGRAAGK</sequence>
<keyword evidence="3" id="KW-0732">Signal</keyword>
<dbReference type="InterPro" id="IPR058792">
    <property type="entry name" value="Beta-barrel_RND_2"/>
</dbReference>
<feature type="chain" id="PRO_5032375399" evidence="3">
    <location>
        <begin position="22"/>
        <end position="365"/>
    </location>
</feature>
<dbReference type="Gene3D" id="2.40.50.100">
    <property type="match status" value="1"/>
</dbReference>
<evidence type="ECO:0000256" key="1">
    <source>
        <dbReference type="ARBA" id="ARBA00009477"/>
    </source>
</evidence>
<gene>
    <name evidence="7" type="ORF">IRI77_21590</name>
</gene>
<proteinExistence type="inferred from homology"/>
<feature type="signal peptide" evidence="3">
    <location>
        <begin position="1"/>
        <end position="21"/>
    </location>
</feature>
<dbReference type="PANTHER" id="PTHR30469:SF37">
    <property type="entry name" value="RAGD PROTEIN"/>
    <property type="match status" value="1"/>
</dbReference>
<dbReference type="GO" id="GO:0015562">
    <property type="term" value="F:efflux transmembrane transporter activity"/>
    <property type="evidence" value="ECO:0007669"/>
    <property type="project" value="TreeGrafter"/>
</dbReference>
<dbReference type="Pfam" id="PF25919">
    <property type="entry name" value="BSH_CusB"/>
    <property type="match status" value="1"/>
</dbReference>
<dbReference type="Gene3D" id="1.10.287.470">
    <property type="entry name" value="Helix hairpin bin"/>
    <property type="match status" value="1"/>
</dbReference>
<comment type="similarity">
    <text evidence="1">Belongs to the membrane fusion protein (MFP) (TC 8.A.1) family.</text>
</comment>
<evidence type="ECO:0000313" key="7">
    <source>
        <dbReference type="EMBL" id="QOY85417.1"/>
    </source>
</evidence>
<keyword evidence="8" id="KW-1185">Reference proteome</keyword>
<dbReference type="SUPFAM" id="SSF111369">
    <property type="entry name" value="HlyD-like secretion proteins"/>
    <property type="match status" value="1"/>
</dbReference>
<dbReference type="InterPro" id="IPR058790">
    <property type="entry name" value="BSH_CusB"/>
</dbReference>
<feature type="coiled-coil region" evidence="2">
    <location>
        <begin position="82"/>
        <end position="123"/>
    </location>
</feature>
<evidence type="ECO:0000256" key="3">
    <source>
        <dbReference type="SAM" id="SignalP"/>
    </source>
</evidence>
<dbReference type="GO" id="GO:1990281">
    <property type="term" value="C:efflux pump complex"/>
    <property type="evidence" value="ECO:0007669"/>
    <property type="project" value="TreeGrafter"/>
</dbReference>
<keyword evidence="2" id="KW-0175">Coiled coil</keyword>
<dbReference type="InterPro" id="IPR058637">
    <property type="entry name" value="YknX-like_C"/>
</dbReference>
<evidence type="ECO:0000259" key="6">
    <source>
        <dbReference type="Pfam" id="PF25989"/>
    </source>
</evidence>
<evidence type="ECO:0000313" key="8">
    <source>
        <dbReference type="Proteomes" id="UP000593892"/>
    </source>
</evidence>
<reference evidence="7 8" key="1">
    <citation type="submission" date="2020-10" db="EMBL/GenBank/DDBJ databases">
        <title>Complete genome sequence of Paludibaculum fermentans P105T, a facultatively anaerobic acidobacterium capable of dissimilatory Fe(III) reduction.</title>
        <authorList>
            <person name="Dedysh S.N."/>
            <person name="Beletsky A.V."/>
            <person name="Kulichevskaya I.S."/>
            <person name="Mardanov A.V."/>
            <person name="Ravin N.V."/>
        </authorList>
    </citation>
    <scope>NUCLEOTIDE SEQUENCE [LARGE SCALE GENOMIC DNA]</scope>
    <source>
        <strain evidence="7 8">P105</strain>
    </source>
</reference>
<dbReference type="PANTHER" id="PTHR30469">
    <property type="entry name" value="MULTIDRUG RESISTANCE PROTEIN MDTA"/>
    <property type="match status" value="1"/>
</dbReference>